<feature type="region of interest" description="Disordered" evidence="1">
    <location>
        <begin position="170"/>
        <end position="197"/>
    </location>
</feature>
<organism evidence="2 3">
    <name type="scientific">Rubroshorea leprosula</name>
    <dbReference type="NCBI Taxonomy" id="152421"/>
    <lineage>
        <taxon>Eukaryota</taxon>
        <taxon>Viridiplantae</taxon>
        <taxon>Streptophyta</taxon>
        <taxon>Embryophyta</taxon>
        <taxon>Tracheophyta</taxon>
        <taxon>Spermatophyta</taxon>
        <taxon>Magnoliopsida</taxon>
        <taxon>eudicotyledons</taxon>
        <taxon>Gunneridae</taxon>
        <taxon>Pentapetalae</taxon>
        <taxon>rosids</taxon>
        <taxon>malvids</taxon>
        <taxon>Malvales</taxon>
        <taxon>Dipterocarpaceae</taxon>
        <taxon>Rubroshorea</taxon>
    </lineage>
</organism>
<accession>A0AAV5JS26</accession>
<proteinExistence type="predicted"/>
<evidence type="ECO:0000313" key="2">
    <source>
        <dbReference type="EMBL" id="GKV13736.1"/>
    </source>
</evidence>
<sequence length="383" mass="41654">MTYEIEVQGDGGVEIVEKKKKDVAFKVSNQKEQSEDDASDGENFSSLISREVRRFMKKNIKSKLARRDEEESTKKSVKCPWSSLLTYRHDAVLPMELSTRSLRIAIQHGLTSGEYNEGMILELEDLEALFMLHLPLAWKSAFTKLKTVKSNPFSSSFTIYCRSTLLMSGDSTKEPSPAKAASMAGNQEGQPIPTESVPSMAGVKSSLRLAAPEPAPCCTRACALLSPRPAAPEPVPCCTRACTLLHYTLPPAADTLLLACTELALCPSLHSAAPGLTSCTSFALHQLLRSAPDPLRPALALSPLRRCAPAAPSLHPDHTQIPLLCAPCCVDPAAAPLSLQPTNHETNLQDDITLQISWLFCRASFGLIRSTVEGKRRKIEGFG</sequence>
<dbReference type="Proteomes" id="UP001054252">
    <property type="component" value="Unassembled WGS sequence"/>
</dbReference>
<name>A0AAV5JS26_9ROSI</name>
<gene>
    <name evidence="2" type="ORF">SLEP1_g24720</name>
</gene>
<evidence type="ECO:0000313" key="3">
    <source>
        <dbReference type="Proteomes" id="UP001054252"/>
    </source>
</evidence>
<dbReference type="EMBL" id="BPVZ01000039">
    <property type="protein sequence ID" value="GKV13736.1"/>
    <property type="molecule type" value="Genomic_DNA"/>
</dbReference>
<dbReference type="AlphaFoldDB" id="A0AAV5JS26"/>
<keyword evidence="3" id="KW-1185">Reference proteome</keyword>
<evidence type="ECO:0000256" key="1">
    <source>
        <dbReference type="SAM" id="MobiDB-lite"/>
    </source>
</evidence>
<comment type="caution">
    <text evidence="2">The sequence shown here is derived from an EMBL/GenBank/DDBJ whole genome shotgun (WGS) entry which is preliminary data.</text>
</comment>
<reference evidence="2 3" key="1">
    <citation type="journal article" date="2021" name="Commun. Biol.">
        <title>The genome of Shorea leprosula (Dipterocarpaceae) highlights the ecological relevance of drought in aseasonal tropical rainforests.</title>
        <authorList>
            <person name="Ng K.K.S."/>
            <person name="Kobayashi M.J."/>
            <person name="Fawcett J.A."/>
            <person name="Hatakeyama M."/>
            <person name="Paape T."/>
            <person name="Ng C.H."/>
            <person name="Ang C.C."/>
            <person name="Tnah L.H."/>
            <person name="Lee C.T."/>
            <person name="Nishiyama T."/>
            <person name="Sese J."/>
            <person name="O'Brien M.J."/>
            <person name="Copetti D."/>
            <person name="Mohd Noor M.I."/>
            <person name="Ong R.C."/>
            <person name="Putra M."/>
            <person name="Sireger I.Z."/>
            <person name="Indrioko S."/>
            <person name="Kosugi Y."/>
            <person name="Izuno A."/>
            <person name="Isagi Y."/>
            <person name="Lee S.L."/>
            <person name="Shimizu K.K."/>
        </authorList>
    </citation>
    <scope>NUCLEOTIDE SEQUENCE [LARGE SCALE GENOMIC DNA]</scope>
    <source>
        <strain evidence="2">214</strain>
    </source>
</reference>
<protein>
    <submittedName>
        <fullName evidence="2">Uncharacterized protein</fullName>
    </submittedName>
</protein>